<reference evidence="3" key="1">
    <citation type="journal article" date="2021" name="Elife">
        <title>Highly contiguous assemblies of 101 drosophilid genomes.</title>
        <authorList>
            <person name="Kim B.Y."/>
            <person name="Wang J.R."/>
            <person name="Miller D.E."/>
            <person name="Barmina O."/>
            <person name="Delaney E."/>
            <person name="Thompson A."/>
            <person name="Comeault A.A."/>
            <person name="Peede D."/>
            <person name="D'Agostino E.R."/>
            <person name="Pelaez J."/>
            <person name="Aguilar J.M."/>
            <person name="Haji D."/>
            <person name="Matsunaga T."/>
            <person name="Armstrong E.E."/>
            <person name="Zych M."/>
            <person name="Ogawa Y."/>
            <person name="Stamenkovic-Radak M."/>
            <person name="Jelic M."/>
            <person name="Veselinovic M.S."/>
            <person name="Tanaskovic M."/>
            <person name="Eric P."/>
            <person name="Gao J.J."/>
            <person name="Katoh T.K."/>
            <person name="Toda M.J."/>
            <person name="Watabe H."/>
            <person name="Watada M."/>
            <person name="Davis J.S."/>
            <person name="Moyle L.C."/>
            <person name="Manoli G."/>
            <person name="Bertolini E."/>
            <person name="Kostal V."/>
            <person name="Hawley R.S."/>
            <person name="Takahashi A."/>
            <person name="Jones C.D."/>
            <person name="Price D.K."/>
            <person name="Whiteman N."/>
            <person name="Kopp A."/>
            <person name="Matute D.R."/>
            <person name="Petrov D.A."/>
        </authorList>
    </citation>
    <scope>NUCLEOTIDE SEQUENCE [LARGE SCALE GENOMIC DNA]</scope>
</reference>
<dbReference type="PANTHER" id="PTHR10974">
    <property type="entry name" value="FI08016P-RELATED"/>
    <property type="match status" value="1"/>
</dbReference>
<dbReference type="Pfam" id="PF02995">
    <property type="entry name" value="DUF229"/>
    <property type="match status" value="2"/>
</dbReference>
<dbReference type="Gene3D" id="3.40.720.10">
    <property type="entry name" value="Alkaline Phosphatase, subunit A"/>
    <property type="match status" value="1"/>
</dbReference>
<dbReference type="Proteomes" id="UP001652680">
    <property type="component" value="Unassembled WGS sequence"/>
</dbReference>
<feature type="signal peptide" evidence="1">
    <location>
        <begin position="1"/>
        <end position="22"/>
    </location>
</feature>
<keyword evidence="1" id="KW-0732">Signal</keyword>
<keyword evidence="3" id="KW-1185">Reference proteome</keyword>
<dbReference type="InterPro" id="IPR017850">
    <property type="entry name" value="Alkaline_phosphatase_core_sf"/>
</dbReference>
<feature type="chain" id="PRO_5027582711" evidence="1">
    <location>
        <begin position="23"/>
        <end position="652"/>
    </location>
</feature>
<gene>
    <name evidence="4" type="primary">LOC108040775</name>
    <name evidence="2" type="synonym">108040775</name>
</gene>
<dbReference type="SUPFAM" id="SSF53649">
    <property type="entry name" value="Alkaline phosphatase-like"/>
    <property type="match status" value="1"/>
</dbReference>
<dbReference type="OrthoDB" id="7860600at2759"/>
<accession>A0A6P4EKY4</accession>
<dbReference type="PANTHER" id="PTHR10974:SF9">
    <property type="entry name" value="DUF229 DOMAIN CONTAINING PROTEIN-RELATED"/>
    <property type="match status" value="1"/>
</dbReference>
<sequence length="652" mass="75727">MKLCRKGWLLIVIIYFIVELQAINMRNKPGQNNKARTKLKKTIDNKVNDIVSYKYDSINQQYVLLLNQIAANQSLLKNENNSRNMSFKCSYRSLAKNSSGLYNIINPAVEVLIKDGDVVPNNVEAIITTCKSKSDKLLQVKPFIFMQTKNQNILMKTRKNQPNVVLFGFNGMTEEYFQSILKEIHGSKKTLYEMNKYGRNGENENQNLIAFLFGYGQSTQEILNSNHSSRYILKRFKNKGYLTAFAEDIKLTNNFPFEFQKQPADFYLGPLLKAIADNVPLQNETHNLPQGLSSNFVFDYGHQFFKRYLHSSQPFFGFFWTSTSEIQQNKRNFVEYIKRFKKLGLFRESIVIFFSDHVCKPMLFFWLPISIRKRYPGIIQNLTKNKNRVTSPFDLYLTLQNILELGGKITQNRTQPVGCPTCRSLFEELPVNRTCQEAGISENNCECANSVRLPQKDPLNLSLGTFLVKSLNQYLRNNQLMDRCEEFTLKSVESVYQIKTNFRSELDNYKVQFITQPKSSIFFATVEYTPVSRNIESAAVRSFHRFYKDASESKCVTMEEFKKVCLCKSEIIVPRTGDYVKLMINYLIHKVDDLEQSSLMKQEQIKNDIDRLKDMLDYLPRKSFTRTSSKDVTTEKPESDEAHVNAELSLHF</sequence>
<evidence type="ECO:0000256" key="1">
    <source>
        <dbReference type="SAM" id="SignalP"/>
    </source>
</evidence>
<name>A0A6P4EKY4_DRORH</name>
<evidence type="ECO:0000313" key="3">
    <source>
        <dbReference type="Proteomes" id="UP001652680"/>
    </source>
</evidence>
<dbReference type="GO" id="GO:0005615">
    <property type="term" value="C:extracellular space"/>
    <property type="evidence" value="ECO:0007669"/>
    <property type="project" value="TreeGrafter"/>
</dbReference>
<dbReference type="GeneID" id="108040775"/>
<evidence type="ECO:0000313" key="4">
    <source>
        <dbReference type="RefSeq" id="XP_016973871.1"/>
    </source>
</evidence>
<reference evidence="4" key="2">
    <citation type="submission" date="2025-04" db="UniProtKB">
        <authorList>
            <consortium name="RefSeq"/>
        </authorList>
    </citation>
    <scope>IDENTIFICATION</scope>
</reference>
<proteinExistence type="predicted"/>
<reference evidence="2" key="3">
    <citation type="submission" date="2025-05" db="UniProtKB">
        <authorList>
            <consortium name="EnsemblMetazoa"/>
        </authorList>
    </citation>
    <scope>IDENTIFICATION</scope>
</reference>
<organism evidence="4">
    <name type="scientific">Drosophila rhopaloa</name>
    <name type="common">Fruit fly</name>
    <dbReference type="NCBI Taxonomy" id="1041015"/>
    <lineage>
        <taxon>Eukaryota</taxon>
        <taxon>Metazoa</taxon>
        <taxon>Ecdysozoa</taxon>
        <taxon>Arthropoda</taxon>
        <taxon>Hexapoda</taxon>
        <taxon>Insecta</taxon>
        <taxon>Pterygota</taxon>
        <taxon>Neoptera</taxon>
        <taxon>Endopterygota</taxon>
        <taxon>Diptera</taxon>
        <taxon>Brachycera</taxon>
        <taxon>Muscomorpha</taxon>
        <taxon>Ephydroidea</taxon>
        <taxon>Drosophilidae</taxon>
        <taxon>Drosophila</taxon>
        <taxon>Sophophora</taxon>
    </lineage>
</organism>
<dbReference type="InterPro" id="IPR004245">
    <property type="entry name" value="DUF229"/>
</dbReference>
<dbReference type="EnsemblMetazoa" id="XM_017118382.2">
    <property type="protein sequence ID" value="XP_016973871.1"/>
    <property type="gene ID" value="LOC108040775"/>
</dbReference>
<dbReference type="AlphaFoldDB" id="A0A6P4EKY4"/>
<evidence type="ECO:0000313" key="2">
    <source>
        <dbReference type="EnsemblMetazoa" id="XP_016973871.1"/>
    </source>
</evidence>
<dbReference type="RefSeq" id="XP_016973871.1">
    <property type="nucleotide sequence ID" value="XM_017118382.1"/>
</dbReference>
<protein>
    <submittedName>
        <fullName evidence="4">Uncharacterized protein LOC108040775</fullName>
    </submittedName>
</protein>